<evidence type="ECO:0000313" key="3">
    <source>
        <dbReference type="EMBL" id="MDR6509372.1"/>
    </source>
</evidence>
<keyword evidence="4" id="KW-1185">Reference proteome</keyword>
<dbReference type="InterPro" id="IPR017439">
    <property type="entry name" value="Amidohydrolase"/>
</dbReference>
<dbReference type="PIRSF" id="PIRSF005962">
    <property type="entry name" value="Pept_M20D_amidohydro"/>
    <property type="match status" value="1"/>
</dbReference>
<dbReference type="SUPFAM" id="SSF53187">
    <property type="entry name" value="Zn-dependent exopeptidases"/>
    <property type="match status" value="1"/>
</dbReference>
<sequence length="413" mass="43030">MAEGNSGIGDVRAAAQALAPKIVSLRRAIHAEPELGLHNPATRDKIRAALAHLPLEWAQGPSTTGLVATLRGGAVPAGADRPCVLLRGDTDALPMQEETGLDFASTIPGAMHACGHDTHVAMLAGAVELLAARAEGLAGDVRFMFQPGEEGHHGARFMIEDGLLGDPLPDAAFALHIMPNSRHGLVAGRGGALMASADQFEIVVEGRGGHASMPHDALDPVPVACEIVSAIQAMVTRRFSVADPVVATVARIEAGSAHNVIADRARMIGTLRTLSPGNRTRLRAALETCATHVAAAHGLTAQVTLHEGFPVTMCDPRAVTLGEAVARDLAGPEAFVRLDHAIMAAEDFSYVLEQVPGAMFFLGVAHEGADWRHACGIHSTRMVVDEAALPTGTALLAGCALRYLSQGFAGLQV</sequence>
<gene>
    <name evidence="3" type="ORF">J2792_000212</name>
</gene>
<dbReference type="GO" id="GO:0047980">
    <property type="term" value="F:hippurate hydrolase activity"/>
    <property type="evidence" value="ECO:0007669"/>
    <property type="project" value="UniProtKB-EC"/>
</dbReference>
<dbReference type="Proteomes" id="UP001184150">
    <property type="component" value="Unassembled WGS sequence"/>
</dbReference>
<feature type="domain" description="Peptidase M20 dimerisation" evidence="2">
    <location>
        <begin position="199"/>
        <end position="295"/>
    </location>
</feature>
<keyword evidence="1 3" id="KW-0378">Hydrolase</keyword>
<evidence type="ECO:0000256" key="1">
    <source>
        <dbReference type="ARBA" id="ARBA00022801"/>
    </source>
</evidence>
<protein>
    <submittedName>
        <fullName evidence="3">Hippurate hydrolase</fullName>
        <ecNumber evidence="3">3.5.1.32</ecNumber>
    </submittedName>
</protein>
<reference evidence="3 4" key="1">
    <citation type="submission" date="2023-07" db="EMBL/GenBank/DDBJ databases">
        <title>Sorghum-associated microbial communities from plants grown in Nebraska, USA.</title>
        <authorList>
            <person name="Schachtman D."/>
        </authorList>
    </citation>
    <scope>NUCLEOTIDE SEQUENCE [LARGE SCALE GENOMIC DNA]</scope>
    <source>
        <strain evidence="3 4">DS1027</strain>
    </source>
</reference>
<dbReference type="InterPro" id="IPR002933">
    <property type="entry name" value="Peptidase_M20"/>
</dbReference>
<dbReference type="RefSeq" id="WP_043608958.1">
    <property type="nucleotide sequence ID" value="NZ_JAVDRD010000001.1"/>
</dbReference>
<comment type="caution">
    <text evidence="3">The sequence shown here is derived from an EMBL/GenBank/DDBJ whole genome shotgun (WGS) entry which is preliminary data.</text>
</comment>
<dbReference type="InterPro" id="IPR011650">
    <property type="entry name" value="Peptidase_M20_dimer"/>
</dbReference>
<dbReference type="CDD" id="cd03886">
    <property type="entry name" value="M20_Acy1"/>
    <property type="match status" value="1"/>
</dbReference>
<dbReference type="EC" id="3.5.1.32" evidence="3"/>
<dbReference type="Gene3D" id="3.30.70.360">
    <property type="match status" value="1"/>
</dbReference>
<dbReference type="Gene3D" id="3.40.630.10">
    <property type="entry name" value="Zn peptidases"/>
    <property type="match status" value="1"/>
</dbReference>
<dbReference type="PANTHER" id="PTHR11014:SF63">
    <property type="entry name" value="METALLOPEPTIDASE, PUTATIVE (AFU_ORTHOLOGUE AFUA_6G09600)-RELATED"/>
    <property type="match status" value="1"/>
</dbReference>
<evidence type="ECO:0000259" key="2">
    <source>
        <dbReference type="Pfam" id="PF07687"/>
    </source>
</evidence>
<proteinExistence type="predicted"/>
<accession>A0ABU1MH67</accession>
<organism evidence="3 4">
    <name type="scientific">Novosphingobium capsulatum</name>
    <dbReference type="NCBI Taxonomy" id="13688"/>
    <lineage>
        <taxon>Bacteria</taxon>
        <taxon>Pseudomonadati</taxon>
        <taxon>Pseudomonadota</taxon>
        <taxon>Alphaproteobacteria</taxon>
        <taxon>Sphingomonadales</taxon>
        <taxon>Sphingomonadaceae</taxon>
        <taxon>Novosphingobium</taxon>
    </lineage>
</organism>
<dbReference type="SUPFAM" id="SSF55031">
    <property type="entry name" value="Bacterial exopeptidase dimerisation domain"/>
    <property type="match status" value="1"/>
</dbReference>
<evidence type="ECO:0000313" key="4">
    <source>
        <dbReference type="Proteomes" id="UP001184150"/>
    </source>
</evidence>
<name>A0ABU1MH67_9SPHN</name>
<dbReference type="Pfam" id="PF07687">
    <property type="entry name" value="M20_dimer"/>
    <property type="match status" value="1"/>
</dbReference>
<dbReference type="EMBL" id="JAVDRD010000001">
    <property type="protein sequence ID" value="MDR6509372.1"/>
    <property type="molecule type" value="Genomic_DNA"/>
</dbReference>
<dbReference type="InterPro" id="IPR036264">
    <property type="entry name" value="Bact_exopeptidase_dim_dom"/>
</dbReference>
<dbReference type="Pfam" id="PF01546">
    <property type="entry name" value="Peptidase_M20"/>
    <property type="match status" value="1"/>
</dbReference>
<dbReference type="NCBIfam" id="TIGR01891">
    <property type="entry name" value="amidohydrolases"/>
    <property type="match status" value="1"/>
</dbReference>
<dbReference type="PANTHER" id="PTHR11014">
    <property type="entry name" value="PEPTIDASE M20 FAMILY MEMBER"/>
    <property type="match status" value="1"/>
</dbReference>